<feature type="domain" description="NAD-dependent epimerase/dehydratase" evidence="1">
    <location>
        <begin position="17"/>
        <end position="241"/>
    </location>
</feature>
<dbReference type="Proteomes" id="UP000244093">
    <property type="component" value="Unassembled WGS sequence"/>
</dbReference>
<reference evidence="2" key="2">
    <citation type="journal article" date="2018" name="Syst. Appl. Microbiol.">
        <title>A new symbiotic nanoarchaeote (Candidatus Nanoclepta minutus) and its host (Zestosphaera tikiterensis gen. nov., sp. nov.) from a New Zealand hot spring.</title>
        <authorList>
            <person name="St John E."/>
            <person name="Liu Y."/>
            <person name="Podar M."/>
            <person name="Stott M.B."/>
            <person name="Meneghin J."/>
            <person name="Chen Z."/>
            <person name="Lagutin K."/>
            <person name="Mitchell K."/>
            <person name="Reysenbach A.L."/>
        </authorList>
    </citation>
    <scope>NUCLEOTIDE SEQUENCE [LARGE SCALE GENOMIC DNA]</scope>
    <source>
        <strain evidence="2">NZ3</strain>
    </source>
</reference>
<evidence type="ECO:0000313" key="3">
    <source>
        <dbReference type="Proteomes" id="UP000244093"/>
    </source>
</evidence>
<organism evidence="2 3">
    <name type="scientific">Zestosphaera tikiterensis</name>
    <dbReference type="NCBI Taxonomy" id="1973259"/>
    <lineage>
        <taxon>Archaea</taxon>
        <taxon>Thermoproteota</taxon>
        <taxon>Thermoprotei</taxon>
        <taxon>Desulfurococcales</taxon>
        <taxon>Desulfurococcaceae</taxon>
        <taxon>Zestosphaera</taxon>
    </lineage>
</organism>
<dbReference type="PANTHER" id="PTHR43245">
    <property type="entry name" value="BIFUNCTIONAL POLYMYXIN RESISTANCE PROTEIN ARNA"/>
    <property type="match status" value="1"/>
</dbReference>
<name>A0A2R7Y1P8_9CREN</name>
<dbReference type="PANTHER" id="PTHR43245:SF51">
    <property type="entry name" value="SHORT CHAIN DEHYDROGENASE_REDUCTASE FAMILY 42E, MEMBER 2"/>
    <property type="match status" value="1"/>
</dbReference>
<evidence type="ECO:0000259" key="1">
    <source>
        <dbReference type="Pfam" id="PF01370"/>
    </source>
</evidence>
<gene>
    <name evidence="2" type="ORF">B7O98_09420</name>
</gene>
<dbReference type="AlphaFoldDB" id="A0A2R7Y1P8"/>
<dbReference type="SUPFAM" id="SSF51735">
    <property type="entry name" value="NAD(P)-binding Rossmann-fold domains"/>
    <property type="match status" value="1"/>
</dbReference>
<proteinExistence type="predicted"/>
<dbReference type="EMBL" id="NBVN01000012">
    <property type="protein sequence ID" value="PUA31383.1"/>
    <property type="molecule type" value="Genomic_DNA"/>
</dbReference>
<protein>
    <recommendedName>
        <fullName evidence="1">NAD-dependent epimerase/dehydratase domain-containing protein</fullName>
    </recommendedName>
</protein>
<dbReference type="Pfam" id="PF01370">
    <property type="entry name" value="Epimerase"/>
    <property type="match status" value="1"/>
</dbReference>
<accession>A0A2R7Y1P8</accession>
<dbReference type="Gene3D" id="3.40.50.720">
    <property type="entry name" value="NAD(P)-binding Rossmann-like Domain"/>
    <property type="match status" value="1"/>
</dbReference>
<dbReference type="InterPro" id="IPR001509">
    <property type="entry name" value="Epimerase_deHydtase"/>
</dbReference>
<dbReference type="InterPro" id="IPR036291">
    <property type="entry name" value="NAD(P)-bd_dom_sf"/>
</dbReference>
<comment type="caution">
    <text evidence="2">The sequence shown here is derived from an EMBL/GenBank/DDBJ whole genome shotgun (WGS) entry which is preliminary data.</text>
</comment>
<sequence length="345" mass="39180">MSLHIQRLLQEGINLKVLVTGASGFVGGHLIEELIRKGYEVRGMVRKTSDVSLLKQLDVEIAYADLTQPETLVEVVKGVDAVIHLAAYYTFYGKKELYRLVNVEGTENLAKLSLKNGVKRFIYCSSTEAIGPVKNPPGDENTEPNPQFEYGRSKLQAELKVRELSRYGLKYTIVRPSGIYGPRNVDDVAYWFITTYAKGGLASKIIVGSGTNLVQFAHVKDVVQGFTLVLERWDVSENQTYIVSEDRAYTYLEVYKILSEILGKEPPKYHVNPKLAKALLLFAEVYDRLRGGENFMYRVKVVDAVTSDRAYSVEKAKRELGYMPKYDLRRGLYETIEWYRSNGFL</sequence>
<evidence type="ECO:0000313" key="2">
    <source>
        <dbReference type="EMBL" id="PUA31383.1"/>
    </source>
</evidence>
<dbReference type="InterPro" id="IPR050177">
    <property type="entry name" value="Lipid_A_modif_metabolic_enz"/>
</dbReference>
<reference evidence="2" key="1">
    <citation type="submission" date="2017-04" db="EMBL/GenBank/DDBJ databases">
        <authorList>
            <person name="Afonso C.L."/>
            <person name="Miller P.J."/>
            <person name="Scott M.A."/>
            <person name="Spackman E."/>
            <person name="Goraichik I."/>
            <person name="Dimitrov K.M."/>
            <person name="Suarez D.L."/>
            <person name="Swayne D.E."/>
        </authorList>
    </citation>
    <scope>NUCLEOTIDE SEQUENCE</scope>
    <source>
        <strain evidence="2">NZ3</strain>
    </source>
</reference>